<accession>A0A6M0IHC5</accession>
<dbReference type="GO" id="GO:0006508">
    <property type="term" value="P:proteolysis"/>
    <property type="evidence" value="ECO:0007669"/>
    <property type="project" value="TreeGrafter"/>
</dbReference>
<dbReference type="Pfam" id="PF00144">
    <property type="entry name" value="Beta-lactamase"/>
    <property type="match status" value="1"/>
</dbReference>
<dbReference type="InterPro" id="IPR012338">
    <property type="entry name" value="Beta-lactam/transpept-like"/>
</dbReference>
<proteinExistence type="predicted"/>
<evidence type="ECO:0000259" key="2">
    <source>
        <dbReference type="Pfam" id="PF00144"/>
    </source>
</evidence>
<evidence type="ECO:0000313" key="4">
    <source>
        <dbReference type="Proteomes" id="UP000477386"/>
    </source>
</evidence>
<dbReference type="InterPro" id="IPR001466">
    <property type="entry name" value="Beta-lactam-related"/>
</dbReference>
<sequence length="375" mass="41352">MRTLLLLFSLIAVTSLAQVVPARDAIKDKAYRRAIQQAERFIDSLRIRQDIPGISVAVGTHDKLLWAEGFGYADVETKLPVTVLSRFRLGSVSKSVTSLAVGKLVEEGKLDLDAPVQRYVPDFPQKKYPITSRQLATHTAGIRHYRDDDPLNCLRRYKTVTEGLTIFNKDSLLFQPGTAYTYSTYGYNLLSAAIEGASHIDFLTYLQAAVFNPLAMSHTSPDYSDSIVVGRVRFYEHSQGHLVNANQVDNSYKWAGGGLLSTPSDLVRLGRELIQPKVLTKETVALLFTPQLLLDGKNTNYGLGWRIGTDSKGRKICHHGGTIDGGRAFLLIFPDDDLVVAIAANMSGVTINLPELERLANYFHGSAHTRSATGN</sequence>
<comment type="caution">
    <text evidence="3">The sequence shown here is derived from an EMBL/GenBank/DDBJ whole genome shotgun (WGS) entry which is preliminary data.</text>
</comment>
<reference evidence="3 4" key="1">
    <citation type="submission" date="2020-02" db="EMBL/GenBank/DDBJ databases">
        <title>Draft genome sequence of two Spirosoma agri KCTC 52727 and Spirosoma terrae KCTC 52035.</title>
        <authorList>
            <person name="Rojas J."/>
            <person name="Ambika Manirajan B."/>
            <person name="Ratering S."/>
            <person name="Suarez C."/>
            <person name="Schnell S."/>
        </authorList>
    </citation>
    <scope>NUCLEOTIDE SEQUENCE [LARGE SCALE GENOMIC DNA]</scope>
    <source>
        <strain evidence="3 4">KCTC 52727</strain>
    </source>
</reference>
<dbReference type="Gene3D" id="3.40.710.10">
    <property type="entry name" value="DD-peptidase/beta-lactamase superfamily"/>
    <property type="match status" value="1"/>
</dbReference>
<keyword evidence="1" id="KW-0732">Signal</keyword>
<evidence type="ECO:0000256" key="1">
    <source>
        <dbReference type="SAM" id="SignalP"/>
    </source>
</evidence>
<keyword evidence="4" id="KW-1185">Reference proteome</keyword>
<dbReference type="PANTHER" id="PTHR46520:SF1">
    <property type="entry name" value="SERINE BETA-LACTAMASE-LIKE PROTEIN LACTB, MITOCHONDRIAL"/>
    <property type="match status" value="1"/>
</dbReference>
<dbReference type="RefSeq" id="WP_164035974.1">
    <property type="nucleotide sequence ID" value="NZ_JAAGNZ010000001.1"/>
</dbReference>
<dbReference type="AlphaFoldDB" id="A0A6M0IHC5"/>
<dbReference type="InterPro" id="IPR052794">
    <property type="entry name" value="Mito_Ser_Protease_LACTB"/>
</dbReference>
<dbReference type="SUPFAM" id="SSF56601">
    <property type="entry name" value="beta-lactamase/transpeptidase-like"/>
    <property type="match status" value="1"/>
</dbReference>
<organism evidence="3 4">
    <name type="scientific">Spirosoma agri</name>
    <dbReference type="NCBI Taxonomy" id="1987381"/>
    <lineage>
        <taxon>Bacteria</taxon>
        <taxon>Pseudomonadati</taxon>
        <taxon>Bacteroidota</taxon>
        <taxon>Cytophagia</taxon>
        <taxon>Cytophagales</taxon>
        <taxon>Cytophagaceae</taxon>
        <taxon>Spirosoma</taxon>
    </lineage>
</organism>
<feature type="domain" description="Beta-lactamase-related" evidence="2">
    <location>
        <begin position="39"/>
        <end position="346"/>
    </location>
</feature>
<gene>
    <name evidence="3" type="ORF">GK091_07545</name>
</gene>
<evidence type="ECO:0000313" key="3">
    <source>
        <dbReference type="EMBL" id="NEU66731.1"/>
    </source>
</evidence>
<dbReference type="GO" id="GO:0008233">
    <property type="term" value="F:peptidase activity"/>
    <property type="evidence" value="ECO:0007669"/>
    <property type="project" value="TreeGrafter"/>
</dbReference>
<dbReference type="GO" id="GO:0019216">
    <property type="term" value="P:regulation of lipid metabolic process"/>
    <property type="evidence" value="ECO:0007669"/>
    <property type="project" value="TreeGrafter"/>
</dbReference>
<dbReference type="EMBL" id="JAAGNZ010000001">
    <property type="protein sequence ID" value="NEU66731.1"/>
    <property type="molecule type" value="Genomic_DNA"/>
</dbReference>
<feature type="chain" id="PRO_5026700261" evidence="1">
    <location>
        <begin position="18"/>
        <end position="375"/>
    </location>
</feature>
<dbReference type="PANTHER" id="PTHR46520">
    <property type="entry name" value="SERINE BETA-LACTAMASE-LIKE PROTEIN LACTB, MITOCHONDRIAL"/>
    <property type="match status" value="1"/>
</dbReference>
<dbReference type="Proteomes" id="UP000477386">
    <property type="component" value="Unassembled WGS sequence"/>
</dbReference>
<protein>
    <submittedName>
        <fullName evidence="3">Beta-lactamase family protein</fullName>
    </submittedName>
</protein>
<name>A0A6M0IHC5_9BACT</name>
<feature type="signal peptide" evidence="1">
    <location>
        <begin position="1"/>
        <end position="17"/>
    </location>
</feature>